<dbReference type="EMBL" id="CP036271">
    <property type="protein sequence ID" value="QDT56309.1"/>
    <property type="molecule type" value="Genomic_DNA"/>
</dbReference>
<accession>A0A517SJK7</accession>
<evidence type="ECO:0000259" key="7">
    <source>
        <dbReference type="Pfam" id="PF00460"/>
    </source>
</evidence>
<dbReference type="InParanoid" id="A0A517SJK7"/>
<comment type="subunit">
    <text evidence="5 6">The basal body constitutes a major portion of the flagellar organelle and consists of four rings (L,P,S, and M) mounted on a central rod. The rod consists of about 26 subunits of FlgG in the distal portion, and FlgB, FlgC and FlgF are thought to build up the proximal portion of the rod with about 6 subunits each.</text>
</comment>
<dbReference type="AlphaFoldDB" id="A0A517SJK7"/>
<gene>
    <name evidence="9" type="primary">flgC</name>
    <name evidence="9" type="ORF">Pan44_43620</name>
</gene>
<dbReference type="FunCoup" id="A0A517SJK7">
    <property type="interactions" value="79"/>
</dbReference>
<evidence type="ECO:0000256" key="3">
    <source>
        <dbReference type="ARBA" id="ARBA00017941"/>
    </source>
</evidence>
<keyword evidence="9" id="KW-0282">Flagellum</keyword>
<dbReference type="Pfam" id="PF06429">
    <property type="entry name" value="Flg_bbr_C"/>
    <property type="match status" value="1"/>
</dbReference>
<dbReference type="PANTHER" id="PTHR30435:SF2">
    <property type="entry name" value="FLAGELLAR BASAL-BODY ROD PROTEIN FLGC"/>
    <property type="match status" value="1"/>
</dbReference>
<dbReference type="InterPro" id="IPR019776">
    <property type="entry name" value="Flagellar_basal_body_rod_CS"/>
</dbReference>
<name>A0A517SJK7_9PLAN</name>
<keyword evidence="9" id="KW-0969">Cilium</keyword>
<dbReference type="Pfam" id="PF00460">
    <property type="entry name" value="Flg_bb_rod"/>
    <property type="match status" value="1"/>
</dbReference>
<proteinExistence type="inferred from homology"/>
<dbReference type="InterPro" id="IPR001444">
    <property type="entry name" value="Flag_bb_rod_N"/>
</dbReference>
<keyword evidence="4 6" id="KW-0975">Bacterial flagellum</keyword>
<dbReference type="PROSITE" id="PS00588">
    <property type="entry name" value="FLAGELLA_BB_ROD"/>
    <property type="match status" value="1"/>
</dbReference>
<evidence type="ECO:0000256" key="2">
    <source>
        <dbReference type="ARBA" id="ARBA00009677"/>
    </source>
</evidence>
<comment type="similarity">
    <text evidence="2">Belongs to the flagella basal body rod proteins family.</text>
</comment>
<dbReference type="Proteomes" id="UP000315700">
    <property type="component" value="Chromosome"/>
</dbReference>
<evidence type="ECO:0000256" key="1">
    <source>
        <dbReference type="ARBA" id="ARBA00004117"/>
    </source>
</evidence>
<feature type="domain" description="Flagellar basal body rod protein N-terminal" evidence="7">
    <location>
        <begin position="11"/>
        <end position="37"/>
    </location>
</feature>
<evidence type="ECO:0000256" key="4">
    <source>
        <dbReference type="ARBA" id="ARBA00023143"/>
    </source>
</evidence>
<dbReference type="InterPro" id="IPR006299">
    <property type="entry name" value="FlgC"/>
</dbReference>
<protein>
    <recommendedName>
        <fullName evidence="3 6">Flagellar basal-body rod protein FlgC</fullName>
    </recommendedName>
</protein>
<keyword evidence="10" id="KW-1185">Reference proteome</keyword>
<keyword evidence="9" id="KW-0966">Cell projection</keyword>
<dbReference type="KEGG" id="ccos:Pan44_43620"/>
<evidence type="ECO:0000313" key="9">
    <source>
        <dbReference type="EMBL" id="QDT56309.1"/>
    </source>
</evidence>
<evidence type="ECO:0000256" key="6">
    <source>
        <dbReference type="RuleBase" id="RU362062"/>
    </source>
</evidence>
<feature type="domain" description="Flagellar basal-body/hook protein C-terminal" evidence="8">
    <location>
        <begin position="98"/>
        <end position="142"/>
    </location>
</feature>
<evidence type="ECO:0000259" key="8">
    <source>
        <dbReference type="Pfam" id="PF06429"/>
    </source>
</evidence>
<dbReference type="RefSeq" id="WP_145033598.1">
    <property type="nucleotide sequence ID" value="NZ_CP036271.1"/>
</dbReference>
<dbReference type="NCBIfam" id="TIGR01395">
    <property type="entry name" value="FlgC"/>
    <property type="match status" value="1"/>
</dbReference>
<reference evidence="9 10" key="1">
    <citation type="submission" date="2019-02" db="EMBL/GenBank/DDBJ databases">
        <title>Deep-cultivation of Planctomycetes and their phenomic and genomic characterization uncovers novel biology.</title>
        <authorList>
            <person name="Wiegand S."/>
            <person name="Jogler M."/>
            <person name="Boedeker C."/>
            <person name="Pinto D."/>
            <person name="Vollmers J."/>
            <person name="Rivas-Marin E."/>
            <person name="Kohn T."/>
            <person name="Peeters S.H."/>
            <person name="Heuer A."/>
            <person name="Rast P."/>
            <person name="Oberbeckmann S."/>
            <person name="Bunk B."/>
            <person name="Jeske O."/>
            <person name="Meyerdierks A."/>
            <person name="Storesund J.E."/>
            <person name="Kallscheuer N."/>
            <person name="Luecker S."/>
            <person name="Lage O.M."/>
            <person name="Pohl T."/>
            <person name="Merkel B.J."/>
            <person name="Hornburger P."/>
            <person name="Mueller R.-W."/>
            <person name="Bruemmer F."/>
            <person name="Labrenz M."/>
            <person name="Spormann A.M."/>
            <person name="Op den Camp H."/>
            <person name="Overmann J."/>
            <person name="Amann R."/>
            <person name="Jetten M.S.M."/>
            <person name="Mascher T."/>
            <person name="Medema M.H."/>
            <person name="Devos D.P."/>
            <person name="Kaster A.-K."/>
            <person name="Ovreas L."/>
            <person name="Rohde M."/>
            <person name="Galperin M.Y."/>
            <person name="Jogler C."/>
        </authorList>
    </citation>
    <scope>NUCLEOTIDE SEQUENCE [LARGE SCALE GENOMIC DNA]</scope>
    <source>
        <strain evidence="9 10">Pan44</strain>
    </source>
</reference>
<dbReference type="InterPro" id="IPR010930">
    <property type="entry name" value="Flg_bb/hook_C_dom"/>
</dbReference>
<dbReference type="OrthoDB" id="9794148at2"/>
<sequence>MGHGGLFGVTQIASSGLAAERMRMEVAANNIANANSTRTADGTPYRRQQVVFSAAMKQAMGGNTSHQGLTGVVIEGVEDDLSEMPRLHSPGHPDADAEGYVTYPNVKLPHEMVDMMTAARAYEANLKSLQIFRSMTEQSLSLLKGS</sequence>
<dbReference type="GO" id="GO:0030694">
    <property type="term" value="C:bacterial-type flagellum basal body, rod"/>
    <property type="evidence" value="ECO:0007669"/>
    <property type="project" value="UniProtKB-UniRule"/>
</dbReference>
<comment type="subcellular location">
    <subcellularLocation>
        <location evidence="1 6">Bacterial flagellum basal body</location>
    </subcellularLocation>
</comment>
<evidence type="ECO:0000256" key="5">
    <source>
        <dbReference type="ARBA" id="ARBA00025933"/>
    </source>
</evidence>
<dbReference type="GO" id="GO:0071978">
    <property type="term" value="P:bacterial-type flagellum-dependent swarming motility"/>
    <property type="evidence" value="ECO:0007669"/>
    <property type="project" value="TreeGrafter"/>
</dbReference>
<dbReference type="PANTHER" id="PTHR30435">
    <property type="entry name" value="FLAGELLAR PROTEIN"/>
    <property type="match status" value="1"/>
</dbReference>
<evidence type="ECO:0000313" key="10">
    <source>
        <dbReference type="Proteomes" id="UP000315700"/>
    </source>
</evidence>
<organism evidence="9 10">
    <name type="scientific">Caulifigura coniformis</name>
    <dbReference type="NCBI Taxonomy" id="2527983"/>
    <lineage>
        <taxon>Bacteria</taxon>
        <taxon>Pseudomonadati</taxon>
        <taxon>Planctomycetota</taxon>
        <taxon>Planctomycetia</taxon>
        <taxon>Planctomycetales</taxon>
        <taxon>Planctomycetaceae</taxon>
        <taxon>Caulifigura</taxon>
    </lineage>
</organism>